<evidence type="ECO:0000313" key="7">
    <source>
        <dbReference type="Proteomes" id="UP000178735"/>
    </source>
</evidence>
<dbReference type="EMBL" id="MGFH01000250">
    <property type="protein sequence ID" value="OGM00810.1"/>
    <property type="molecule type" value="Genomic_DNA"/>
</dbReference>
<dbReference type="GO" id="GO:0006417">
    <property type="term" value="P:regulation of translation"/>
    <property type="evidence" value="ECO:0007669"/>
    <property type="project" value="UniProtKB-KW"/>
</dbReference>
<evidence type="ECO:0000256" key="4">
    <source>
        <dbReference type="HAMAP-Rule" id="MF_01185"/>
    </source>
</evidence>
<feature type="compositionally biased region" description="Low complexity" evidence="5">
    <location>
        <begin position="174"/>
        <end position="187"/>
    </location>
</feature>
<protein>
    <recommendedName>
        <fullName evidence="4">Flagellar assembly factor FliW</fullName>
    </recommendedName>
</protein>
<dbReference type="AlphaFoldDB" id="A0A1F7WDG0"/>
<dbReference type="PANTHER" id="PTHR39190">
    <property type="entry name" value="FLAGELLAR ASSEMBLY FACTOR FLIW"/>
    <property type="match status" value="1"/>
</dbReference>
<keyword evidence="1 4" id="KW-0963">Cytoplasm</keyword>
<dbReference type="NCBIfam" id="NF009793">
    <property type="entry name" value="PRK13285.1-1"/>
    <property type="match status" value="1"/>
</dbReference>
<comment type="subunit">
    <text evidence="4">Interacts with translational regulator CsrA and flagellin(s).</text>
</comment>
<keyword evidence="2 4" id="KW-1005">Bacterial flagellum biogenesis</keyword>
<dbReference type="Pfam" id="PF02623">
    <property type="entry name" value="FliW"/>
    <property type="match status" value="1"/>
</dbReference>
<gene>
    <name evidence="4" type="primary">fliW</name>
    <name evidence="6" type="ORF">A2008_11890</name>
</gene>
<reference evidence="6 7" key="1">
    <citation type="journal article" date="2016" name="Nat. Commun.">
        <title>Thousands of microbial genomes shed light on interconnected biogeochemical processes in an aquifer system.</title>
        <authorList>
            <person name="Anantharaman K."/>
            <person name="Brown C.T."/>
            <person name="Hug L.A."/>
            <person name="Sharon I."/>
            <person name="Castelle C.J."/>
            <person name="Probst A.J."/>
            <person name="Thomas B.C."/>
            <person name="Singh A."/>
            <person name="Wilkins M.J."/>
            <person name="Karaoz U."/>
            <person name="Brodie E.L."/>
            <person name="Williams K.H."/>
            <person name="Hubbard S.S."/>
            <person name="Banfield J.F."/>
        </authorList>
    </citation>
    <scope>NUCLEOTIDE SEQUENCE [LARGE SCALE GENOMIC DNA]</scope>
</reference>
<feature type="region of interest" description="Disordered" evidence="5">
    <location>
        <begin position="164"/>
        <end position="187"/>
    </location>
</feature>
<dbReference type="InterPro" id="IPR003775">
    <property type="entry name" value="Flagellar_assembly_factor_FliW"/>
</dbReference>
<proteinExistence type="inferred from homology"/>
<comment type="subcellular location">
    <subcellularLocation>
        <location evidence="4">Cytoplasm</location>
    </subcellularLocation>
</comment>
<name>A0A1F7WDG0_9BACT</name>
<evidence type="ECO:0000256" key="3">
    <source>
        <dbReference type="ARBA" id="ARBA00022845"/>
    </source>
</evidence>
<comment type="function">
    <text evidence="4">Acts as an anti-CsrA protein, binds CsrA and prevents it from repressing translation of its target genes, one of which is flagellin. Binds to flagellin and participates in the assembly of the flagellum.</text>
</comment>
<comment type="caution">
    <text evidence="6">The sequence shown here is derived from an EMBL/GenBank/DDBJ whole genome shotgun (WGS) entry which is preliminary data.</text>
</comment>
<dbReference type="InterPro" id="IPR024046">
    <property type="entry name" value="Flagellar_assmbl_FliW_dom_sf"/>
</dbReference>
<accession>A0A1F7WDG0</accession>
<keyword evidence="4" id="KW-0143">Chaperone</keyword>
<comment type="similarity">
    <text evidence="4">Belongs to the FliW family.</text>
</comment>
<dbReference type="Proteomes" id="UP000178735">
    <property type="component" value="Unassembled WGS sequence"/>
</dbReference>
<evidence type="ECO:0000256" key="2">
    <source>
        <dbReference type="ARBA" id="ARBA00022795"/>
    </source>
</evidence>
<evidence type="ECO:0000313" key="6">
    <source>
        <dbReference type="EMBL" id="OGM00810.1"/>
    </source>
</evidence>
<sequence length="187" mass="20679">MKIQSKFFGEIDIDENKIITLVDGMLGFEKLKKYILIPHGQDNMFKWLQSTEDPAVCFLVVEPVSFMFDYSLEISDDVVDRIKVRTPEDVIIYSIVVIPDDPAKISANLCGPIVINAMNRMGAQVISSNPEHQVKHYIIEELKKNTARLVTNFASMVNSGKSIAEKTGNSGPESAAVSSAATVAEKK</sequence>
<evidence type="ECO:0000256" key="5">
    <source>
        <dbReference type="SAM" id="MobiDB-lite"/>
    </source>
</evidence>
<keyword evidence="3 4" id="KW-0810">Translation regulation</keyword>
<dbReference type="GO" id="GO:0044780">
    <property type="term" value="P:bacterial-type flagellum assembly"/>
    <property type="evidence" value="ECO:0007669"/>
    <property type="project" value="UniProtKB-UniRule"/>
</dbReference>
<organism evidence="6 7">
    <name type="scientific">Candidatus Wallbacteria bacterium GWC2_49_35</name>
    <dbReference type="NCBI Taxonomy" id="1817813"/>
    <lineage>
        <taxon>Bacteria</taxon>
        <taxon>Candidatus Walliibacteriota</taxon>
    </lineage>
</organism>
<dbReference type="STRING" id="1817813.A2008_11890"/>
<dbReference type="Gene3D" id="2.30.290.10">
    <property type="entry name" value="BH3618-like"/>
    <property type="match status" value="1"/>
</dbReference>
<dbReference type="HAMAP" id="MF_01185">
    <property type="entry name" value="FliW"/>
    <property type="match status" value="1"/>
</dbReference>
<dbReference type="SUPFAM" id="SSF141457">
    <property type="entry name" value="BH3618-like"/>
    <property type="match status" value="1"/>
</dbReference>
<dbReference type="GO" id="GO:0005737">
    <property type="term" value="C:cytoplasm"/>
    <property type="evidence" value="ECO:0007669"/>
    <property type="project" value="UniProtKB-SubCell"/>
</dbReference>
<dbReference type="PANTHER" id="PTHR39190:SF1">
    <property type="entry name" value="FLAGELLAR ASSEMBLY FACTOR FLIW"/>
    <property type="match status" value="1"/>
</dbReference>
<evidence type="ECO:0000256" key="1">
    <source>
        <dbReference type="ARBA" id="ARBA00022490"/>
    </source>
</evidence>